<reference evidence="3" key="1">
    <citation type="submission" date="2025-08" db="UniProtKB">
        <authorList>
            <consortium name="RefSeq"/>
        </authorList>
    </citation>
    <scope>IDENTIFICATION</scope>
</reference>
<feature type="compositionally biased region" description="Polar residues" evidence="1">
    <location>
        <begin position="288"/>
        <end position="303"/>
    </location>
</feature>
<name>A0ABM1A7K4_APLCA</name>
<organism evidence="2 3">
    <name type="scientific">Aplysia californica</name>
    <name type="common">California sea hare</name>
    <dbReference type="NCBI Taxonomy" id="6500"/>
    <lineage>
        <taxon>Eukaryota</taxon>
        <taxon>Metazoa</taxon>
        <taxon>Spiralia</taxon>
        <taxon>Lophotrochozoa</taxon>
        <taxon>Mollusca</taxon>
        <taxon>Gastropoda</taxon>
        <taxon>Heterobranchia</taxon>
        <taxon>Euthyneura</taxon>
        <taxon>Tectipleura</taxon>
        <taxon>Aplysiida</taxon>
        <taxon>Aplysioidea</taxon>
        <taxon>Aplysiidae</taxon>
        <taxon>Aplysia</taxon>
    </lineage>
</organism>
<dbReference type="InterPro" id="IPR026682">
    <property type="entry name" value="AKT1S1"/>
</dbReference>
<evidence type="ECO:0000313" key="3">
    <source>
        <dbReference type="RefSeq" id="XP_012942381.1"/>
    </source>
</evidence>
<evidence type="ECO:0000256" key="1">
    <source>
        <dbReference type="SAM" id="MobiDB-lite"/>
    </source>
</evidence>
<accession>A0ABM1A7K4</accession>
<sequence>MTVVRMVVYSCKCLNVQVFGQEPQQRFDSDSLETCPLGAKGKVIELIDPGFNFTHKCLVHRERNDPWTVYICVPCHMRTHAVNVRANLLVINSEMEDGEEAVLAMRSRPEYSKVFKLVLANQDGKHREDGVVKPQSHETLQKQLGDLQAVVCSYLKAEEEVMERRIRKFEAEQRAQFDKLTDHVKSEKTKLVSVLFQNSERRDFSAMADKNPSKGHANLSHSKSAIEYNRTTPQNLNQSSRERNTRRMRDSSPDVFAMEELELEDHDGDDVGVPIRSENSRRSERSDYSASPEQYGRQRSTHVSVPEETINEMDDGTLMSTSVPISMPTGHFRNLKSHTFREDDLEEETAEFDDIPRHMQQLSESIQERDRYIFGDRPRQRVHTGDFTQVKWK</sequence>
<proteinExistence type="predicted"/>
<evidence type="ECO:0000313" key="2">
    <source>
        <dbReference type="Proteomes" id="UP000694888"/>
    </source>
</evidence>
<dbReference type="Proteomes" id="UP000694888">
    <property type="component" value="Unplaced"/>
</dbReference>
<keyword evidence="2" id="KW-1185">Reference proteome</keyword>
<dbReference type="PANTHER" id="PTHR21844">
    <property type="entry name" value="AKT1 SUBSTRATE 1 PROTEIN"/>
    <property type="match status" value="1"/>
</dbReference>
<feature type="compositionally biased region" description="Basic and acidic residues" evidence="1">
    <location>
        <begin position="278"/>
        <end position="287"/>
    </location>
</feature>
<dbReference type="RefSeq" id="XP_012942381.1">
    <property type="nucleotide sequence ID" value="XM_013086927.2"/>
</dbReference>
<feature type="compositionally biased region" description="Basic and acidic residues" evidence="1">
    <location>
        <begin position="240"/>
        <end position="252"/>
    </location>
</feature>
<gene>
    <name evidence="3" type="primary">LOC101864250</name>
</gene>
<feature type="compositionally biased region" description="Polar residues" evidence="1">
    <location>
        <begin position="219"/>
        <end position="239"/>
    </location>
</feature>
<dbReference type="PANTHER" id="PTHR21844:SF2">
    <property type="entry name" value="PROLINE-RICH AKT1 SUBSTRATE 1"/>
    <property type="match status" value="1"/>
</dbReference>
<dbReference type="GeneID" id="101864250"/>
<protein>
    <submittedName>
        <fullName evidence="3">Uncharacterized protein LOC101864250</fullName>
    </submittedName>
</protein>
<feature type="region of interest" description="Disordered" evidence="1">
    <location>
        <begin position="205"/>
        <end position="303"/>
    </location>
</feature>
<feature type="compositionally biased region" description="Acidic residues" evidence="1">
    <location>
        <begin position="257"/>
        <end position="270"/>
    </location>
</feature>